<dbReference type="GO" id="GO:0009007">
    <property type="term" value="F:site-specific DNA-methyltransferase (adenine-specific) activity"/>
    <property type="evidence" value="ECO:0007669"/>
    <property type="project" value="UniProtKB-EC"/>
</dbReference>
<dbReference type="PANTHER" id="PTHR30481:SF3">
    <property type="entry name" value="DNA ADENINE METHYLASE"/>
    <property type="match status" value="1"/>
</dbReference>
<dbReference type="InterPro" id="IPR012327">
    <property type="entry name" value="MeTrfase_D12"/>
</dbReference>
<dbReference type="Gene3D" id="1.10.1020.10">
    <property type="entry name" value="Adenine-specific Methyltransferase, Domain 2"/>
    <property type="match status" value="1"/>
</dbReference>
<evidence type="ECO:0000256" key="4">
    <source>
        <dbReference type="ARBA" id="ARBA00022679"/>
    </source>
</evidence>
<dbReference type="PIRSF" id="PIRSF000398">
    <property type="entry name" value="M_m6A_EcoRV"/>
    <property type="match status" value="1"/>
</dbReference>
<dbReference type="InterPro" id="IPR002052">
    <property type="entry name" value="DNA_methylase_N6_adenine_CS"/>
</dbReference>
<dbReference type="PRINTS" id="PR00505">
    <property type="entry name" value="D12N6MTFRASE"/>
</dbReference>
<proteinExistence type="inferred from homology"/>
<evidence type="ECO:0000256" key="2">
    <source>
        <dbReference type="ARBA" id="ARBA00011900"/>
    </source>
</evidence>
<accession>A0ABR7QKU3</accession>
<dbReference type="Pfam" id="PF02086">
    <property type="entry name" value="MethyltransfD12"/>
    <property type="match status" value="1"/>
</dbReference>
<comment type="catalytic activity">
    <reaction evidence="6 7">
        <text>a 2'-deoxyadenosine in DNA + S-adenosyl-L-methionine = an N(6)-methyl-2'-deoxyadenosine in DNA + S-adenosyl-L-homocysteine + H(+)</text>
        <dbReference type="Rhea" id="RHEA:15197"/>
        <dbReference type="Rhea" id="RHEA-COMP:12418"/>
        <dbReference type="Rhea" id="RHEA-COMP:12419"/>
        <dbReference type="ChEBI" id="CHEBI:15378"/>
        <dbReference type="ChEBI" id="CHEBI:57856"/>
        <dbReference type="ChEBI" id="CHEBI:59789"/>
        <dbReference type="ChEBI" id="CHEBI:90615"/>
        <dbReference type="ChEBI" id="CHEBI:90616"/>
        <dbReference type="EC" id="2.1.1.72"/>
    </reaction>
</comment>
<keyword evidence="4 7" id="KW-0808">Transferase</keyword>
<comment type="caution">
    <text evidence="8">The sequence shown here is derived from an EMBL/GenBank/DDBJ whole genome shotgun (WGS) entry which is preliminary data.</text>
</comment>
<evidence type="ECO:0000256" key="7">
    <source>
        <dbReference type="RuleBase" id="RU361257"/>
    </source>
</evidence>
<keyword evidence="3 7" id="KW-0489">Methyltransferase</keyword>
<sequence length="281" mass="32975">MEKNEVLVQQKKEECKPFLRWTGSKSWLVKSGIDEYLPKEFNSYHECFLGGGSVYFYLKPANQVFLYDTNNDLIETYQQIKDNPELVIQALKKLRNTKEDYYKIRGTHFIEPQAKAAKFIYLNRCSFNGIYRVNPRGEYNVPYGRRVNVDIVTEENLLSVSNVLQNVLLRPCDFECSLENIKEGDLVFLDPPYTVAHEKNGFIEYNQKLFSWEDQLRLKTFISEIIRRKAYFILTNACHSSILELYNDTGKIFKRSRYSKVGGRNKTRGMYNELVICNTVI</sequence>
<dbReference type="RefSeq" id="WP_187582817.1">
    <property type="nucleotide sequence ID" value="NZ_JACLHY010000005.1"/>
</dbReference>
<name>A0ABR7QKU3_9FLAO</name>
<dbReference type="InterPro" id="IPR012263">
    <property type="entry name" value="M_m6A_EcoRV"/>
</dbReference>
<evidence type="ECO:0000256" key="3">
    <source>
        <dbReference type="ARBA" id="ARBA00022603"/>
    </source>
</evidence>
<dbReference type="Proteomes" id="UP000618952">
    <property type="component" value="Unassembled WGS sequence"/>
</dbReference>
<evidence type="ECO:0000256" key="6">
    <source>
        <dbReference type="ARBA" id="ARBA00047942"/>
    </source>
</evidence>
<dbReference type="NCBIfam" id="TIGR00571">
    <property type="entry name" value="dam"/>
    <property type="match status" value="1"/>
</dbReference>
<evidence type="ECO:0000313" key="8">
    <source>
        <dbReference type="EMBL" id="MBC8767729.1"/>
    </source>
</evidence>
<reference evidence="8 9" key="1">
    <citation type="submission" date="2020-08" db="EMBL/GenBank/DDBJ databases">
        <title>Arenibacter gaetbuli sp. nov., isolated from a sand dune.</title>
        <authorList>
            <person name="Park S."/>
            <person name="Yoon J.-H."/>
        </authorList>
    </citation>
    <scope>NUCLEOTIDE SEQUENCE [LARGE SCALE GENOMIC DNA]</scope>
    <source>
        <strain evidence="8 9">BSSL-BM3</strain>
    </source>
</reference>
<dbReference type="InterPro" id="IPR029063">
    <property type="entry name" value="SAM-dependent_MTases_sf"/>
</dbReference>
<evidence type="ECO:0000313" key="9">
    <source>
        <dbReference type="Proteomes" id="UP000618952"/>
    </source>
</evidence>
<keyword evidence="9" id="KW-1185">Reference proteome</keyword>
<dbReference type="EMBL" id="JACLHY010000005">
    <property type="protein sequence ID" value="MBC8767729.1"/>
    <property type="molecule type" value="Genomic_DNA"/>
</dbReference>
<keyword evidence="5 7" id="KW-0949">S-adenosyl-L-methionine</keyword>
<dbReference type="EC" id="2.1.1.72" evidence="2 7"/>
<protein>
    <recommendedName>
        <fullName evidence="2 7">Site-specific DNA-methyltransferase (adenine-specific)</fullName>
        <ecNumber evidence="2 7">2.1.1.72</ecNumber>
    </recommendedName>
</protein>
<dbReference type="Gene3D" id="3.40.50.150">
    <property type="entry name" value="Vaccinia Virus protein VP39"/>
    <property type="match status" value="1"/>
</dbReference>
<evidence type="ECO:0000256" key="5">
    <source>
        <dbReference type="ARBA" id="ARBA00022691"/>
    </source>
</evidence>
<dbReference type="InterPro" id="IPR023095">
    <property type="entry name" value="Ade_MeTrfase_dom_2"/>
</dbReference>
<evidence type="ECO:0000256" key="1">
    <source>
        <dbReference type="ARBA" id="ARBA00006594"/>
    </source>
</evidence>
<dbReference type="GO" id="GO:0032259">
    <property type="term" value="P:methylation"/>
    <property type="evidence" value="ECO:0007669"/>
    <property type="project" value="UniProtKB-KW"/>
</dbReference>
<gene>
    <name evidence="8" type="ORF">H4O18_06970</name>
</gene>
<organism evidence="8 9">
    <name type="scientific">Arenibacter arenosicollis</name>
    <dbReference type="NCBI Taxonomy" id="2762274"/>
    <lineage>
        <taxon>Bacteria</taxon>
        <taxon>Pseudomonadati</taxon>
        <taxon>Bacteroidota</taxon>
        <taxon>Flavobacteriia</taxon>
        <taxon>Flavobacteriales</taxon>
        <taxon>Flavobacteriaceae</taxon>
        <taxon>Arenibacter</taxon>
    </lineage>
</organism>
<dbReference type="PANTHER" id="PTHR30481">
    <property type="entry name" value="DNA ADENINE METHYLASE"/>
    <property type="match status" value="1"/>
</dbReference>
<comment type="similarity">
    <text evidence="1 7">Belongs to the N(4)/N(6)-methyltransferase family.</text>
</comment>
<dbReference type="SUPFAM" id="SSF53335">
    <property type="entry name" value="S-adenosyl-L-methionine-dependent methyltransferases"/>
    <property type="match status" value="1"/>
</dbReference>
<dbReference type="PROSITE" id="PS00092">
    <property type="entry name" value="N6_MTASE"/>
    <property type="match status" value="1"/>
</dbReference>